<keyword evidence="3" id="KW-1133">Transmembrane helix</keyword>
<evidence type="ECO:0000259" key="4">
    <source>
        <dbReference type="Pfam" id="PF00561"/>
    </source>
</evidence>
<dbReference type="EMBL" id="CAXKWB010005052">
    <property type="protein sequence ID" value="CAL4076460.1"/>
    <property type="molecule type" value="Genomic_DNA"/>
</dbReference>
<proteinExistence type="inferred from homology"/>
<evidence type="ECO:0000313" key="5">
    <source>
        <dbReference type="EMBL" id="CAL4076460.1"/>
    </source>
</evidence>
<dbReference type="InterPro" id="IPR000073">
    <property type="entry name" value="AB_hydrolase_1"/>
</dbReference>
<dbReference type="Gene3D" id="3.40.50.1820">
    <property type="entry name" value="alpha/beta hydrolase"/>
    <property type="match status" value="1"/>
</dbReference>
<evidence type="ECO:0000256" key="2">
    <source>
        <dbReference type="ARBA" id="ARBA00038334"/>
    </source>
</evidence>
<protein>
    <recommendedName>
        <fullName evidence="4">AB hydrolase-1 domain-containing protein</fullName>
    </recommendedName>
</protein>
<keyword evidence="3" id="KW-0812">Transmembrane</keyword>
<evidence type="ECO:0000313" key="6">
    <source>
        <dbReference type="Proteomes" id="UP001497623"/>
    </source>
</evidence>
<reference evidence="5 6" key="1">
    <citation type="submission" date="2024-05" db="EMBL/GenBank/DDBJ databases">
        <authorList>
            <person name="Wallberg A."/>
        </authorList>
    </citation>
    <scope>NUCLEOTIDE SEQUENCE [LARGE SCALE GENOMIC DNA]</scope>
</reference>
<keyword evidence="1" id="KW-0378">Hydrolase</keyword>
<dbReference type="InterPro" id="IPR000639">
    <property type="entry name" value="Epox_hydrolase-like"/>
</dbReference>
<feature type="domain" description="AB hydrolase-1" evidence="4">
    <location>
        <begin position="83"/>
        <end position="333"/>
    </location>
</feature>
<organism evidence="5 6">
    <name type="scientific">Meganyctiphanes norvegica</name>
    <name type="common">Northern krill</name>
    <name type="synonym">Thysanopoda norvegica</name>
    <dbReference type="NCBI Taxonomy" id="48144"/>
    <lineage>
        <taxon>Eukaryota</taxon>
        <taxon>Metazoa</taxon>
        <taxon>Ecdysozoa</taxon>
        <taxon>Arthropoda</taxon>
        <taxon>Crustacea</taxon>
        <taxon>Multicrustacea</taxon>
        <taxon>Malacostraca</taxon>
        <taxon>Eumalacostraca</taxon>
        <taxon>Eucarida</taxon>
        <taxon>Euphausiacea</taxon>
        <taxon>Euphausiidae</taxon>
        <taxon>Meganyctiphanes</taxon>
    </lineage>
</organism>
<dbReference type="PANTHER" id="PTHR43329">
    <property type="entry name" value="EPOXIDE HYDROLASE"/>
    <property type="match status" value="1"/>
</dbReference>
<dbReference type="PRINTS" id="PR00412">
    <property type="entry name" value="EPOXHYDRLASE"/>
</dbReference>
<comment type="caution">
    <text evidence="5">The sequence shown here is derived from an EMBL/GenBank/DDBJ whole genome shotgun (WGS) entry which is preliminary data.</text>
</comment>
<dbReference type="GO" id="GO:0004301">
    <property type="term" value="F:epoxide hydrolase activity"/>
    <property type="evidence" value="ECO:0007669"/>
    <property type="project" value="UniProtKB-ARBA"/>
</dbReference>
<dbReference type="Proteomes" id="UP001497623">
    <property type="component" value="Unassembled WGS sequence"/>
</dbReference>
<accession>A0AAV2QBH1</accession>
<keyword evidence="6" id="KW-1185">Reference proteome</keyword>
<sequence length="352" mass="40957">MELVKKVLSKILIHVLSLIICSLLSFLTLLKWFKVGNALFHVKPRPTPPAILQDEKWGTHGYLNLKSQGIKIHYVENGDRSKPLIVCFHGFPEFWFSWRYQLEEFSSDHWVVAVDMRGYGDSDKPSSLSDYTLDKLIEDARQIVLELGKLKGIDWDKERCTIMAHDWGGALAWLLVSLYPHLFDYHISLNGPHITALNIHKQSSIKQKLMSWYMILFQTPWVPELILRANDLQMFDQMAEPMRNRDKMFNKDIIEAYKYSFGKTWAFTGPLNYYRNMGAAEKTYPKVSVPSLIIWGTEDKALAKPIAELSAAQCENAQIEWVENTGHWVQMEEYEHANKLIRDYFVKNKKIV</sequence>
<dbReference type="Pfam" id="PF00561">
    <property type="entry name" value="Abhydrolase_1"/>
    <property type="match status" value="1"/>
</dbReference>
<name>A0AAV2QBH1_MEGNR</name>
<evidence type="ECO:0000256" key="3">
    <source>
        <dbReference type="SAM" id="Phobius"/>
    </source>
</evidence>
<dbReference type="AlphaFoldDB" id="A0AAV2QBH1"/>
<gene>
    <name evidence="5" type="ORF">MNOR_LOCUS10156</name>
</gene>
<comment type="similarity">
    <text evidence="2">Belongs to the AB hydrolase superfamily. Epoxide hydrolase family.</text>
</comment>
<feature type="transmembrane region" description="Helical" evidence="3">
    <location>
        <begin position="12"/>
        <end position="33"/>
    </location>
</feature>
<dbReference type="PRINTS" id="PR00111">
    <property type="entry name" value="ABHYDROLASE"/>
</dbReference>
<keyword evidence="3" id="KW-0472">Membrane</keyword>
<dbReference type="SUPFAM" id="SSF53474">
    <property type="entry name" value="alpha/beta-Hydrolases"/>
    <property type="match status" value="1"/>
</dbReference>
<dbReference type="InterPro" id="IPR029058">
    <property type="entry name" value="AB_hydrolase_fold"/>
</dbReference>
<evidence type="ECO:0000256" key="1">
    <source>
        <dbReference type="ARBA" id="ARBA00022801"/>
    </source>
</evidence>